<keyword evidence="2" id="KW-1185">Reference proteome</keyword>
<dbReference type="AlphaFoldDB" id="A0A1T4M484"/>
<organism evidence="1 2">
    <name type="scientific">Marinactinospora thermotolerans DSM 45154</name>
    <dbReference type="NCBI Taxonomy" id="1122192"/>
    <lineage>
        <taxon>Bacteria</taxon>
        <taxon>Bacillati</taxon>
        <taxon>Actinomycetota</taxon>
        <taxon>Actinomycetes</taxon>
        <taxon>Streptosporangiales</taxon>
        <taxon>Nocardiopsidaceae</taxon>
        <taxon>Marinactinospora</taxon>
    </lineage>
</organism>
<sequence length="241" mass="26021">MGRLADLLVGTRRVKAGSDVDNAAHRNEAPDCRRDGPMSAALARDYAWLQETQPDLAEAYCLSYVKGVGKAEALCRLGADERRLRSLPIAEAVEAGLCCEGAPPMTAHALQVNGWTLLVEPTGCRATRPERYRALSAGTELVSVRVVMEHRYEFRWVADGVLRTFFDVRFPDARKGTEPDALLAEMTAVGIDTDAEAVHPDPGAAALALAERVTGVRVRPSHFAGPLLGAELEGYAPLTAR</sequence>
<dbReference type="STRING" id="1122192.SAMN02745673_00937"/>
<evidence type="ECO:0000313" key="2">
    <source>
        <dbReference type="Proteomes" id="UP000190637"/>
    </source>
</evidence>
<gene>
    <name evidence="1" type="ORF">SAMN02745673_00937</name>
</gene>
<accession>A0A1T4M484</accession>
<dbReference type="Pfam" id="PF20062">
    <property type="entry name" value="DUF6461"/>
    <property type="match status" value="1"/>
</dbReference>
<reference evidence="1 2" key="1">
    <citation type="submission" date="2017-02" db="EMBL/GenBank/DDBJ databases">
        <authorList>
            <person name="Peterson S.W."/>
        </authorList>
    </citation>
    <scope>NUCLEOTIDE SEQUENCE [LARGE SCALE GENOMIC DNA]</scope>
    <source>
        <strain evidence="1 2">DSM 45154</strain>
    </source>
</reference>
<evidence type="ECO:0000313" key="1">
    <source>
        <dbReference type="EMBL" id="SJZ61697.1"/>
    </source>
</evidence>
<dbReference type="InterPro" id="IPR045592">
    <property type="entry name" value="DUF6461"/>
</dbReference>
<protein>
    <submittedName>
        <fullName evidence="1">Uncharacterized protein</fullName>
    </submittedName>
</protein>
<proteinExistence type="predicted"/>
<name>A0A1T4M484_9ACTN</name>
<dbReference type="EMBL" id="FUWS01000002">
    <property type="protein sequence ID" value="SJZ61697.1"/>
    <property type="molecule type" value="Genomic_DNA"/>
</dbReference>
<dbReference type="Proteomes" id="UP000190637">
    <property type="component" value="Unassembled WGS sequence"/>
</dbReference>